<evidence type="ECO:0000313" key="1">
    <source>
        <dbReference type="EMBL" id="KJF15936.1"/>
    </source>
</evidence>
<dbReference type="Proteomes" id="UP000032360">
    <property type="component" value="Unassembled WGS sequence"/>
</dbReference>
<gene>
    <name evidence="1" type="ORF">AXFE_32210</name>
</gene>
<dbReference type="EMBL" id="JXYS01000110">
    <property type="protein sequence ID" value="KJF15936.1"/>
    <property type="molecule type" value="Genomic_DNA"/>
</dbReference>
<comment type="caution">
    <text evidence="1">The sequence shown here is derived from an EMBL/GenBank/DDBJ whole genome shotgun (WGS) entry which is preliminary data.</text>
</comment>
<keyword evidence="2" id="KW-1185">Reference proteome</keyword>
<dbReference type="STRING" id="1280514.AXFE_32210"/>
<organism evidence="1 2">
    <name type="scientific">Acidithrix ferrooxidans</name>
    <dbReference type="NCBI Taxonomy" id="1280514"/>
    <lineage>
        <taxon>Bacteria</taxon>
        <taxon>Bacillati</taxon>
        <taxon>Actinomycetota</taxon>
        <taxon>Acidimicrobiia</taxon>
        <taxon>Acidimicrobiales</taxon>
        <taxon>Acidimicrobiaceae</taxon>
        <taxon>Acidithrix</taxon>
    </lineage>
</organism>
<accession>A0A0D8HFW3</accession>
<reference evidence="1 2" key="1">
    <citation type="submission" date="2015-01" db="EMBL/GenBank/DDBJ databases">
        <title>Draft genome of the acidophilic iron oxidizer Acidithrix ferrooxidans strain Py-F3.</title>
        <authorList>
            <person name="Poehlein A."/>
            <person name="Eisen S."/>
            <person name="Schloemann M."/>
            <person name="Johnson B.D."/>
            <person name="Daniel R."/>
            <person name="Muehling M."/>
        </authorList>
    </citation>
    <scope>NUCLEOTIDE SEQUENCE [LARGE SCALE GENOMIC DNA]</scope>
    <source>
        <strain evidence="1 2">Py-F3</strain>
    </source>
</reference>
<sequence length="76" mass="8543">MKSPASKVVKKGLGATLARVINRLLKGRLARYSPLVRYFVIGAWVYNRLKKRGRGGNARIVLKDGENLKITSYKVK</sequence>
<dbReference type="RefSeq" id="WP_052606884.1">
    <property type="nucleotide sequence ID" value="NZ_JXYS01000110.1"/>
</dbReference>
<name>A0A0D8HFW3_9ACTN</name>
<dbReference type="AlphaFoldDB" id="A0A0D8HFW3"/>
<protein>
    <submittedName>
        <fullName evidence="1">Uncharacterized protein</fullName>
    </submittedName>
</protein>
<proteinExistence type="predicted"/>
<evidence type="ECO:0000313" key="2">
    <source>
        <dbReference type="Proteomes" id="UP000032360"/>
    </source>
</evidence>